<keyword evidence="6" id="KW-0029">Amino-acid transport</keyword>
<dbReference type="Pfam" id="PF00528">
    <property type="entry name" value="BPD_transp_1"/>
    <property type="match status" value="1"/>
</dbReference>
<keyword evidence="3 9" id="KW-0813">Transport</keyword>
<reference evidence="11 12" key="1">
    <citation type="submission" date="2024-05" db="EMBL/GenBank/DDBJ databases">
        <title>Neorhizobium sp. Rsf11, a plant growth promoting and heavy metal resistant PAH-degrader.</title>
        <authorList>
            <person name="Golubev S.N."/>
            <person name="Muratova A.Y."/>
            <person name="Markelova M.I."/>
        </authorList>
    </citation>
    <scope>NUCLEOTIDE SEQUENCE [LARGE SCALE GENOMIC DNA]</scope>
    <source>
        <strain evidence="11 12">Rsf11</strain>
    </source>
</reference>
<feature type="transmembrane region" description="Helical" evidence="9">
    <location>
        <begin position="56"/>
        <end position="82"/>
    </location>
</feature>
<dbReference type="PROSITE" id="PS50928">
    <property type="entry name" value="ABC_TM1"/>
    <property type="match status" value="1"/>
</dbReference>
<feature type="transmembrane region" description="Helical" evidence="9">
    <location>
        <begin position="150"/>
        <end position="174"/>
    </location>
</feature>
<comment type="similarity">
    <text evidence="2">Belongs to the binding-protein-dependent transport system permease family. HisMQ subfamily.</text>
</comment>
<evidence type="ECO:0000256" key="9">
    <source>
        <dbReference type="RuleBase" id="RU363032"/>
    </source>
</evidence>
<keyword evidence="7 9" id="KW-1133">Transmembrane helix</keyword>
<sequence length="223" mass="24277">MDQILENYFNLTVMAQAFPDVLRGFLITVQVAACVIVIGVATGLFFALLRATRNRVLSVLVTIYVEVFRTLPQLVIIIFIYFGLPYMGIVFSPFFATSLALAAVLAAFSAEIFWATIMAVPKGQWEAAHALGVSRLVTMRMVILPQAIRLAIPLITNRAIAITKGTALGAAISLPEALGSAQSAMSIHANPSPLTLAAGFYLAFFIPLVWLSRVLEKRFSRSQ</sequence>
<evidence type="ECO:0000256" key="5">
    <source>
        <dbReference type="ARBA" id="ARBA00022692"/>
    </source>
</evidence>
<evidence type="ECO:0000256" key="3">
    <source>
        <dbReference type="ARBA" id="ARBA00022448"/>
    </source>
</evidence>
<evidence type="ECO:0000256" key="4">
    <source>
        <dbReference type="ARBA" id="ARBA00022475"/>
    </source>
</evidence>
<dbReference type="InterPro" id="IPR000515">
    <property type="entry name" value="MetI-like"/>
</dbReference>
<evidence type="ECO:0000256" key="1">
    <source>
        <dbReference type="ARBA" id="ARBA00004429"/>
    </source>
</evidence>
<protein>
    <submittedName>
        <fullName evidence="11">Amino acid ABC transporter permease</fullName>
    </submittedName>
</protein>
<evidence type="ECO:0000256" key="7">
    <source>
        <dbReference type="ARBA" id="ARBA00022989"/>
    </source>
</evidence>
<keyword evidence="12" id="KW-1185">Reference proteome</keyword>
<keyword evidence="8 9" id="KW-0472">Membrane</keyword>
<proteinExistence type="inferred from homology"/>
<keyword evidence="4" id="KW-1003">Cell membrane</keyword>
<feature type="transmembrane region" description="Helical" evidence="9">
    <location>
        <begin position="194"/>
        <end position="215"/>
    </location>
</feature>
<comment type="subcellular location">
    <subcellularLocation>
        <location evidence="1">Cell inner membrane</location>
        <topology evidence="1">Multi-pass membrane protein</topology>
    </subcellularLocation>
    <subcellularLocation>
        <location evidence="9">Cell membrane</location>
        <topology evidence="9">Multi-pass membrane protein</topology>
    </subcellularLocation>
</comment>
<evidence type="ECO:0000256" key="8">
    <source>
        <dbReference type="ARBA" id="ARBA00023136"/>
    </source>
</evidence>
<dbReference type="CDD" id="cd06261">
    <property type="entry name" value="TM_PBP2"/>
    <property type="match status" value="1"/>
</dbReference>
<dbReference type="PANTHER" id="PTHR30614">
    <property type="entry name" value="MEMBRANE COMPONENT OF AMINO ACID ABC TRANSPORTER"/>
    <property type="match status" value="1"/>
</dbReference>
<dbReference type="EMBL" id="JBEAAL010000045">
    <property type="protein sequence ID" value="MEQ1409483.1"/>
    <property type="molecule type" value="Genomic_DNA"/>
</dbReference>
<dbReference type="NCBIfam" id="TIGR01726">
    <property type="entry name" value="HEQRo_perm_3TM"/>
    <property type="match status" value="1"/>
</dbReference>
<dbReference type="Gene3D" id="1.10.3720.10">
    <property type="entry name" value="MetI-like"/>
    <property type="match status" value="1"/>
</dbReference>
<dbReference type="InterPro" id="IPR035906">
    <property type="entry name" value="MetI-like_sf"/>
</dbReference>
<dbReference type="SUPFAM" id="SSF161098">
    <property type="entry name" value="MetI-like"/>
    <property type="match status" value="1"/>
</dbReference>
<dbReference type="PANTHER" id="PTHR30614:SF0">
    <property type="entry name" value="L-CYSTINE TRANSPORT SYSTEM PERMEASE PROTEIN TCYL"/>
    <property type="match status" value="1"/>
</dbReference>
<keyword evidence="5 9" id="KW-0812">Transmembrane</keyword>
<feature type="transmembrane region" description="Helical" evidence="9">
    <location>
        <begin position="94"/>
        <end position="114"/>
    </location>
</feature>
<evidence type="ECO:0000256" key="2">
    <source>
        <dbReference type="ARBA" id="ARBA00010072"/>
    </source>
</evidence>
<dbReference type="InterPro" id="IPR043429">
    <property type="entry name" value="ArtM/GltK/GlnP/TcyL/YhdX-like"/>
</dbReference>
<dbReference type="InterPro" id="IPR010065">
    <property type="entry name" value="AA_ABC_transptr_permease_3TM"/>
</dbReference>
<evidence type="ECO:0000313" key="11">
    <source>
        <dbReference type="EMBL" id="MEQ1409483.1"/>
    </source>
</evidence>
<organism evidence="11 12">
    <name type="scientific">Neorhizobium phenanthreniclasticum</name>
    <dbReference type="NCBI Taxonomy" id="3157917"/>
    <lineage>
        <taxon>Bacteria</taxon>
        <taxon>Pseudomonadati</taxon>
        <taxon>Pseudomonadota</taxon>
        <taxon>Alphaproteobacteria</taxon>
        <taxon>Hyphomicrobiales</taxon>
        <taxon>Rhizobiaceae</taxon>
        <taxon>Rhizobium/Agrobacterium group</taxon>
        <taxon>Neorhizobium</taxon>
    </lineage>
</organism>
<feature type="transmembrane region" description="Helical" evidence="9">
    <location>
        <begin position="24"/>
        <end position="49"/>
    </location>
</feature>
<dbReference type="Proteomes" id="UP001496627">
    <property type="component" value="Unassembled WGS sequence"/>
</dbReference>
<comment type="caution">
    <text evidence="11">The sequence shown here is derived from an EMBL/GenBank/DDBJ whole genome shotgun (WGS) entry which is preliminary data.</text>
</comment>
<dbReference type="RefSeq" id="WP_227705448.1">
    <property type="nucleotide sequence ID" value="NZ_JBEAAL010000045.1"/>
</dbReference>
<evidence type="ECO:0000259" key="10">
    <source>
        <dbReference type="PROSITE" id="PS50928"/>
    </source>
</evidence>
<feature type="domain" description="ABC transmembrane type-1" evidence="10">
    <location>
        <begin position="25"/>
        <end position="215"/>
    </location>
</feature>
<accession>A0ABV0MC54</accession>
<name>A0ABV0MC54_9HYPH</name>
<gene>
    <name evidence="11" type="ORF">ABK249_31760</name>
</gene>
<evidence type="ECO:0000313" key="12">
    <source>
        <dbReference type="Proteomes" id="UP001496627"/>
    </source>
</evidence>
<evidence type="ECO:0000256" key="6">
    <source>
        <dbReference type="ARBA" id="ARBA00022970"/>
    </source>
</evidence>